<keyword evidence="2" id="KW-1185">Reference proteome</keyword>
<dbReference type="SUPFAM" id="SSF49777">
    <property type="entry name" value="PEBP-like"/>
    <property type="match status" value="1"/>
</dbReference>
<dbReference type="Proteomes" id="UP000567885">
    <property type="component" value="Unassembled WGS sequence"/>
</dbReference>
<dbReference type="InterPro" id="IPR049556">
    <property type="entry name" value="PhiB"/>
</dbReference>
<evidence type="ECO:0000313" key="2">
    <source>
        <dbReference type="Proteomes" id="UP000567885"/>
    </source>
</evidence>
<organism evidence="1 2">
    <name type="scientific">Fusarium heterosporum</name>
    <dbReference type="NCBI Taxonomy" id="42747"/>
    <lineage>
        <taxon>Eukaryota</taxon>
        <taxon>Fungi</taxon>
        <taxon>Dikarya</taxon>
        <taxon>Ascomycota</taxon>
        <taxon>Pezizomycotina</taxon>
        <taxon>Sordariomycetes</taxon>
        <taxon>Hypocreomycetidae</taxon>
        <taxon>Hypocreales</taxon>
        <taxon>Nectriaceae</taxon>
        <taxon>Fusarium</taxon>
        <taxon>Fusarium heterosporum species complex</taxon>
    </lineage>
</organism>
<name>A0A8H5WKP7_FUSHE</name>
<dbReference type="PANTHER" id="PTHR30289:SF1">
    <property type="entry name" value="PEBP (PHOSPHATIDYLETHANOLAMINE-BINDING PROTEIN) FAMILY PROTEIN"/>
    <property type="match status" value="1"/>
</dbReference>
<dbReference type="PANTHER" id="PTHR30289">
    <property type="entry name" value="UNCHARACTERIZED PROTEIN YBCL-RELATED"/>
    <property type="match status" value="1"/>
</dbReference>
<reference evidence="1 2" key="1">
    <citation type="submission" date="2020-05" db="EMBL/GenBank/DDBJ databases">
        <title>Identification and distribution of gene clusters putatively required for synthesis of sphingolipid metabolism inhibitors in phylogenetically diverse species of the filamentous fungus Fusarium.</title>
        <authorList>
            <person name="Kim H.-S."/>
            <person name="Busman M."/>
            <person name="Brown D.W."/>
            <person name="Divon H."/>
            <person name="Uhlig S."/>
            <person name="Proctor R.H."/>
        </authorList>
    </citation>
    <scope>NUCLEOTIDE SEQUENCE [LARGE SCALE GENOMIC DNA]</scope>
    <source>
        <strain evidence="1 2">NRRL 20693</strain>
    </source>
</reference>
<dbReference type="AlphaFoldDB" id="A0A8H5WKP7"/>
<dbReference type="EMBL" id="JAAGWQ010000175">
    <property type="protein sequence ID" value="KAF5661668.1"/>
    <property type="molecule type" value="Genomic_DNA"/>
</dbReference>
<comment type="caution">
    <text evidence="1">The sequence shown here is derived from an EMBL/GenBank/DDBJ whole genome shotgun (WGS) entry which is preliminary data.</text>
</comment>
<protein>
    <submittedName>
        <fullName evidence="1">Aspartic-type endopeptidase opsb</fullName>
    </submittedName>
</protein>
<dbReference type="CDD" id="cd00457">
    <property type="entry name" value="PEBP"/>
    <property type="match status" value="1"/>
</dbReference>
<dbReference type="OrthoDB" id="10251855at2759"/>
<proteinExistence type="predicted"/>
<sequence>MPGENKPGMYMPLPVINKTLTCRKYTSGQLQARVYRMTAYIELTASWLFKTFKGRDAKAFFTTPAFAKHPEPTLSVSSPDCGPDGATLGDKYMAGGEAQFPELSWDSHEGVEEWLLVSEDPDAPLPTPICHGIYMGIPSQKTSIVDSDFNLVDNASTRLTGGFYYGASRNGSIYIAPRPLLNHGIHRYWYEVIGLSEPMDEIFKQSKPSRDQVAQAIQGKVVVWGRWMGQCERRWK</sequence>
<dbReference type="InterPro" id="IPR036610">
    <property type="entry name" value="PEBP-like_sf"/>
</dbReference>
<dbReference type="Gene3D" id="3.90.280.10">
    <property type="entry name" value="PEBP-like"/>
    <property type="match status" value="1"/>
</dbReference>
<evidence type="ECO:0000313" key="1">
    <source>
        <dbReference type="EMBL" id="KAF5661668.1"/>
    </source>
</evidence>
<accession>A0A8H5WKP7</accession>
<dbReference type="InterPro" id="IPR008914">
    <property type="entry name" value="PEBP"/>
</dbReference>
<gene>
    <name evidence="1" type="ORF">FHETE_8316</name>
</gene>
<dbReference type="Pfam" id="PF01161">
    <property type="entry name" value="PBP"/>
    <property type="match status" value="1"/>
</dbReference>